<sequence length="207" mass="23028">MANLLQLDSSPRGDRSVSRMLTKEFVNTFQLTHPNASIVYRDLGRFPVPVVSEDWIAAAFSAPTDYTPAMAEAIRVSNELVDEFLAAEYYVVGVPMYNFGIPATFKAYLDQIIRVGRTFAVDESGNYQGLVTGKKMVIITARGGTYPKDTPYHAYDMQEPYLRLAFGFIGITDIQVIHADNLMAKGEVRDQAIAHAQSALKDAITHW</sequence>
<dbReference type="EC" id="1.7.1.17" evidence="6"/>
<dbReference type="EC" id="1.6.5.-" evidence="6"/>
<comment type="function">
    <text evidence="6">Also exhibits azoreductase activity. Catalyzes the reductive cleavage of the azo bond in aromatic azo compounds to the corresponding amines.</text>
</comment>
<dbReference type="SUPFAM" id="SSF52218">
    <property type="entry name" value="Flavoproteins"/>
    <property type="match status" value="1"/>
</dbReference>
<dbReference type="InterPro" id="IPR003680">
    <property type="entry name" value="Flavodoxin_fold"/>
</dbReference>
<comment type="subunit">
    <text evidence="6">Homodimer.</text>
</comment>
<evidence type="ECO:0000313" key="8">
    <source>
        <dbReference type="EMBL" id="HFM99623.1"/>
    </source>
</evidence>
<dbReference type="GO" id="GO:0009055">
    <property type="term" value="F:electron transfer activity"/>
    <property type="evidence" value="ECO:0007669"/>
    <property type="project" value="UniProtKB-UniRule"/>
</dbReference>
<comment type="cofactor">
    <cofactor evidence="6">
        <name>FMN</name>
        <dbReference type="ChEBI" id="CHEBI:58210"/>
    </cofactor>
    <text evidence="6">Binds 1 FMN per subunit.</text>
</comment>
<comment type="catalytic activity">
    <reaction evidence="5">
        <text>N,N-dimethyl-1,4-phenylenediamine + anthranilate + 2 NAD(+) = 2-(4-dimethylaminophenyl)diazenylbenzoate + 2 NADH + 2 H(+)</text>
        <dbReference type="Rhea" id="RHEA:55872"/>
        <dbReference type="ChEBI" id="CHEBI:15378"/>
        <dbReference type="ChEBI" id="CHEBI:15783"/>
        <dbReference type="ChEBI" id="CHEBI:16567"/>
        <dbReference type="ChEBI" id="CHEBI:57540"/>
        <dbReference type="ChEBI" id="CHEBI:57945"/>
        <dbReference type="ChEBI" id="CHEBI:71579"/>
        <dbReference type="EC" id="1.7.1.17"/>
    </reaction>
    <physiologicalReaction direction="right-to-left" evidence="5">
        <dbReference type="Rhea" id="RHEA:55874"/>
    </physiologicalReaction>
</comment>
<dbReference type="GO" id="GO:0010181">
    <property type="term" value="F:FMN binding"/>
    <property type="evidence" value="ECO:0007669"/>
    <property type="project" value="UniProtKB-UniRule"/>
</dbReference>
<comment type="similarity">
    <text evidence="6">Belongs to the azoreductase type 1 family.</text>
</comment>
<feature type="domain" description="Flavodoxin-like fold" evidence="7">
    <location>
        <begin position="3"/>
        <end position="202"/>
    </location>
</feature>
<dbReference type="GO" id="GO:0016655">
    <property type="term" value="F:oxidoreductase activity, acting on NAD(P)H, quinone or similar compound as acceptor"/>
    <property type="evidence" value="ECO:0007669"/>
    <property type="project" value="InterPro"/>
</dbReference>
<gene>
    <name evidence="6" type="primary">azoR</name>
    <name evidence="8" type="ORF">ENR64_18060</name>
</gene>
<name>A0A7C3KG44_9CYAN</name>
<feature type="binding site" evidence="6">
    <location>
        <position position="10"/>
    </location>
    <ligand>
        <name>FMN</name>
        <dbReference type="ChEBI" id="CHEBI:58210"/>
    </ligand>
</feature>
<evidence type="ECO:0000259" key="7">
    <source>
        <dbReference type="Pfam" id="PF02525"/>
    </source>
</evidence>
<comment type="caution">
    <text evidence="8">The sequence shown here is derived from an EMBL/GenBank/DDBJ whole genome shotgun (WGS) entry which is preliminary data.</text>
</comment>
<keyword evidence="2 6" id="KW-0288">FMN</keyword>
<dbReference type="GO" id="GO:0016652">
    <property type="term" value="F:oxidoreductase activity, acting on NAD(P)H as acceptor"/>
    <property type="evidence" value="ECO:0007669"/>
    <property type="project" value="UniProtKB-UniRule"/>
</dbReference>
<dbReference type="PANTHER" id="PTHR43741">
    <property type="entry name" value="FMN-DEPENDENT NADH-AZOREDUCTASE 1"/>
    <property type="match status" value="1"/>
</dbReference>
<comment type="function">
    <text evidence="6">Quinone reductase that provides resistance to thiol-specific stress caused by electrophilic quinones.</text>
</comment>
<protein>
    <recommendedName>
        <fullName evidence="6">FMN dependent NADH:quinone oxidoreductase</fullName>
        <ecNumber evidence="6">1.6.5.-</ecNumber>
    </recommendedName>
    <alternativeName>
        <fullName evidence="6">Azo-dye reductase</fullName>
    </alternativeName>
    <alternativeName>
        <fullName evidence="6">FMN-dependent NADH-azo compound oxidoreductase</fullName>
    </alternativeName>
    <alternativeName>
        <fullName evidence="6">FMN-dependent NADH-azoreductase</fullName>
        <ecNumber evidence="6">1.7.1.17</ecNumber>
    </alternativeName>
</protein>
<comment type="catalytic activity">
    <reaction evidence="6">
        <text>2 a quinone + NADH + H(+) = 2 a 1,4-benzosemiquinone + NAD(+)</text>
        <dbReference type="Rhea" id="RHEA:65952"/>
        <dbReference type="ChEBI" id="CHEBI:15378"/>
        <dbReference type="ChEBI" id="CHEBI:57540"/>
        <dbReference type="ChEBI" id="CHEBI:57945"/>
        <dbReference type="ChEBI" id="CHEBI:132124"/>
        <dbReference type="ChEBI" id="CHEBI:134225"/>
    </reaction>
</comment>
<evidence type="ECO:0000256" key="4">
    <source>
        <dbReference type="ARBA" id="ARBA00023027"/>
    </source>
</evidence>
<evidence type="ECO:0000256" key="6">
    <source>
        <dbReference type="HAMAP-Rule" id="MF_01216"/>
    </source>
</evidence>
<feature type="binding site" evidence="6">
    <location>
        <begin position="16"/>
        <end position="18"/>
    </location>
    <ligand>
        <name>FMN</name>
        <dbReference type="ChEBI" id="CHEBI:58210"/>
    </ligand>
</feature>
<evidence type="ECO:0000256" key="1">
    <source>
        <dbReference type="ARBA" id="ARBA00022630"/>
    </source>
</evidence>
<proteinExistence type="inferred from homology"/>
<evidence type="ECO:0000256" key="5">
    <source>
        <dbReference type="ARBA" id="ARBA00048542"/>
    </source>
</evidence>
<keyword evidence="3 6" id="KW-0560">Oxidoreductase</keyword>
<dbReference type="PANTHER" id="PTHR43741:SF4">
    <property type="entry name" value="FMN-DEPENDENT NADH:QUINONE OXIDOREDUCTASE"/>
    <property type="match status" value="1"/>
</dbReference>
<dbReference type="AlphaFoldDB" id="A0A7C3KG44"/>
<feature type="binding site" evidence="6">
    <location>
        <begin position="96"/>
        <end position="99"/>
    </location>
    <ligand>
        <name>FMN</name>
        <dbReference type="ChEBI" id="CHEBI:58210"/>
    </ligand>
</feature>
<accession>A0A7C3KG44</accession>
<dbReference type="HAMAP" id="MF_01216">
    <property type="entry name" value="Azoreductase_type1"/>
    <property type="match status" value="1"/>
</dbReference>
<keyword evidence="4 6" id="KW-0520">NAD</keyword>
<dbReference type="InterPro" id="IPR050104">
    <property type="entry name" value="FMN-dep_NADH:Q_OxRdtase_AzoR1"/>
</dbReference>
<dbReference type="Gene3D" id="3.40.50.360">
    <property type="match status" value="1"/>
</dbReference>
<dbReference type="EMBL" id="DSRU01000259">
    <property type="protein sequence ID" value="HFM99623.1"/>
    <property type="molecule type" value="Genomic_DNA"/>
</dbReference>
<comment type="caution">
    <text evidence="6">Lacks conserved residue(s) required for the propagation of feature annotation.</text>
</comment>
<organism evidence="8">
    <name type="scientific">Oscillatoriales cyanobacterium SpSt-418</name>
    <dbReference type="NCBI Taxonomy" id="2282169"/>
    <lineage>
        <taxon>Bacteria</taxon>
        <taxon>Bacillati</taxon>
        <taxon>Cyanobacteriota</taxon>
        <taxon>Cyanophyceae</taxon>
        <taxon>Oscillatoriophycideae</taxon>
        <taxon>Oscillatoriales</taxon>
    </lineage>
</organism>
<reference evidence="8" key="1">
    <citation type="journal article" date="2020" name="mSystems">
        <title>Genome- and Community-Level Interaction Insights into Carbon Utilization and Element Cycling Functions of Hydrothermarchaeota in Hydrothermal Sediment.</title>
        <authorList>
            <person name="Zhou Z."/>
            <person name="Liu Y."/>
            <person name="Xu W."/>
            <person name="Pan J."/>
            <person name="Luo Z.H."/>
            <person name="Li M."/>
        </authorList>
    </citation>
    <scope>NUCLEOTIDE SEQUENCE [LARGE SCALE GENOMIC DNA]</scope>
    <source>
        <strain evidence="8">SpSt-418</strain>
    </source>
</reference>
<dbReference type="InterPro" id="IPR023048">
    <property type="entry name" value="NADH:quinone_OxRdtase_FMN_depd"/>
</dbReference>
<evidence type="ECO:0000256" key="3">
    <source>
        <dbReference type="ARBA" id="ARBA00023002"/>
    </source>
</evidence>
<dbReference type="InterPro" id="IPR029039">
    <property type="entry name" value="Flavoprotein-like_sf"/>
</dbReference>
<keyword evidence="1 6" id="KW-0285">Flavoprotein</keyword>
<evidence type="ECO:0000256" key="2">
    <source>
        <dbReference type="ARBA" id="ARBA00022643"/>
    </source>
</evidence>
<dbReference type="Pfam" id="PF02525">
    <property type="entry name" value="Flavodoxin_2"/>
    <property type="match status" value="1"/>
</dbReference>